<evidence type="ECO:0000256" key="1">
    <source>
        <dbReference type="ARBA" id="ARBA00004414"/>
    </source>
</evidence>
<dbReference type="GO" id="GO:0031902">
    <property type="term" value="C:late endosome membrane"/>
    <property type="evidence" value="ECO:0007669"/>
    <property type="project" value="UniProtKB-SubCell"/>
</dbReference>
<accession>A0A7M7MIT8</accession>
<dbReference type="InterPro" id="IPR037519">
    <property type="entry name" value="LITAF_fam"/>
</dbReference>
<comment type="similarity">
    <text evidence="4">Belongs to the CDIP1/LITAF family.</text>
</comment>
<evidence type="ECO:0000256" key="4">
    <source>
        <dbReference type="ARBA" id="ARBA00005975"/>
    </source>
</evidence>
<dbReference type="InParanoid" id="A0A7M7MIT8"/>
<dbReference type="SMART" id="SM00714">
    <property type="entry name" value="LITAF"/>
    <property type="match status" value="1"/>
</dbReference>
<keyword evidence="9" id="KW-0812">Transmembrane</keyword>
<keyword evidence="7 9" id="KW-0472">Membrane</keyword>
<feature type="transmembrane region" description="Helical" evidence="9">
    <location>
        <begin position="68"/>
        <end position="92"/>
    </location>
</feature>
<evidence type="ECO:0000256" key="8">
    <source>
        <dbReference type="SAM" id="MobiDB-lite"/>
    </source>
</evidence>
<keyword evidence="5" id="KW-0479">Metal-binding</keyword>
<dbReference type="KEGG" id="vde:111253379"/>
<keyword evidence="9" id="KW-1133">Transmembrane helix</keyword>
<reference evidence="11" key="1">
    <citation type="submission" date="2021-01" db="UniProtKB">
        <authorList>
            <consortium name="EnsemblMetazoa"/>
        </authorList>
    </citation>
    <scope>IDENTIFICATION</scope>
</reference>
<evidence type="ECO:0000256" key="6">
    <source>
        <dbReference type="ARBA" id="ARBA00022833"/>
    </source>
</evidence>
<dbReference type="PANTHER" id="PTHR23292:SF6">
    <property type="entry name" value="FI16602P1-RELATED"/>
    <property type="match status" value="1"/>
</dbReference>
<dbReference type="AlphaFoldDB" id="A0A7M7MIT8"/>
<dbReference type="GeneID" id="111253379"/>
<keyword evidence="6" id="KW-0862">Zinc</keyword>
<feature type="domain" description="LITAF" evidence="10">
    <location>
        <begin position="31"/>
        <end position="115"/>
    </location>
</feature>
<dbReference type="Proteomes" id="UP000594260">
    <property type="component" value="Unplaced"/>
</dbReference>
<comment type="subcellular location">
    <subcellularLocation>
        <location evidence="2">Endosome membrane</location>
        <topology evidence="2">Peripheral membrane protein</topology>
    </subcellularLocation>
    <subcellularLocation>
        <location evidence="1">Late endosome membrane</location>
    </subcellularLocation>
    <subcellularLocation>
        <location evidence="3">Lysosome membrane</location>
        <topology evidence="3">Peripheral membrane protein</topology>
        <orientation evidence="3">Cytoplasmic side</orientation>
    </subcellularLocation>
</comment>
<dbReference type="PANTHER" id="PTHR23292">
    <property type="entry name" value="LIPOPOLYSACCHARIDE-INDUCED TUMOR NECROSIS FACTOR-ALPHA FACTOR"/>
    <property type="match status" value="1"/>
</dbReference>
<protein>
    <recommendedName>
        <fullName evidence="10">LITAF domain-containing protein</fullName>
    </recommendedName>
</protein>
<evidence type="ECO:0000256" key="7">
    <source>
        <dbReference type="ARBA" id="ARBA00023136"/>
    </source>
</evidence>
<dbReference type="EnsemblMetazoa" id="XM_022812674">
    <property type="protein sequence ID" value="XP_022668409"/>
    <property type="gene ID" value="LOC111253379"/>
</dbReference>
<dbReference type="InterPro" id="IPR006629">
    <property type="entry name" value="LITAF"/>
</dbReference>
<dbReference type="OrthoDB" id="6512870at2759"/>
<proteinExistence type="inferred from homology"/>
<name>A0A7M7MIT8_VARDE</name>
<dbReference type="FunCoup" id="A0A7M7MIT8">
    <property type="interactions" value="51"/>
</dbReference>
<evidence type="ECO:0000256" key="3">
    <source>
        <dbReference type="ARBA" id="ARBA00004630"/>
    </source>
</evidence>
<feature type="region of interest" description="Disordered" evidence="8">
    <location>
        <begin position="1"/>
        <end position="32"/>
    </location>
</feature>
<organism evidence="11 12">
    <name type="scientific">Varroa destructor</name>
    <name type="common">Honeybee mite</name>
    <dbReference type="NCBI Taxonomy" id="109461"/>
    <lineage>
        <taxon>Eukaryota</taxon>
        <taxon>Metazoa</taxon>
        <taxon>Ecdysozoa</taxon>
        <taxon>Arthropoda</taxon>
        <taxon>Chelicerata</taxon>
        <taxon>Arachnida</taxon>
        <taxon>Acari</taxon>
        <taxon>Parasitiformes</taxon>
        <taxon>Mesostigmata</taxon>
        <taxon>Gamasina</taxon>
        <taxon>Dermanyssoidea</taxon>
        <taxon>Varroidae</taxon>
        <taxon>Varroa</taxon>
    </lineage>
</organism>
<evidence type="ECO:0000256" key="2">
    <source>
        <dbReference type="ARBA" id="ARBA00004481"/>
    </source>
</evidence>
<dbReference type="Pfam" id="PF10601">
    <property type="entry name" value="zf-LITAF-like"/>
    <property type="match status" value="1"/>
</dbReference>
<dbReference type="GO" id="GO:0005765">
    <property type="term" value="C:lysosomal membrane"/>
    <property type="evidence" value="ECO:0007669"/>
    <property type="project" value="UniProtKB-SubCell"/>
</dbReference>
<dbReference type="OMA" id="LPYCCNS"/>
<dbReference type="GO" id="GO:0008270">
    <property type="term" value="F:zinc ion binding"/>
    <property type="evidence" value="ECO:0007669"/>
    <property type="project" value="TreeGrafter"/>
</dbReference>
<dbReference type="PROSITE" id="PS51837">
    <property type="entry name" value="LITAF"/>
    <property type="match status" value="1"/>
</dbReference>
<evidence type="ECO:0000256" key="5">
    <source>
        <dbReference type="ARBA" id="ARBA00022723"/>
    </source>
</evidence>
<sequence>MSYPCNDVGRLQRTHSPSPDGGSEGSVLLNSPRPWPAPSVAYGPHQMKIQCPYCAMHVMTDIEYSAGMFSYVAAFILMAMGCFCGCCFLPCCSAGFKNAEHRCPKCNNYLGIYHRC</sequence>
<dbReference type="RefSeq" id="XP_022668409.1">
    <property type="nucleotide sequence ID" value="XM_022812674.1"/>
</dbReference>
<evidence type="ECO:0000256" key="9">
    <source>
        <dbReference type="SAM" id="Phobius"/>
    </source>
</evidence>
<keyword evidence="12" id="KW-1185">Reference proteome</keyword>
<evidence type="ECO:0000313" key="11">
    <source>
        <dbReference type="EnsemblMetazoa" id="XP_022668409"/>
    </source>
</evidence>
<evidence type="ECO:0000313" key="12">
    <source>
        <dbReference type="Proteomes" id="UP000594260"/>
    </source>
</evidence>
<evidence type="ECO:0000259" key="10">
    <source>
        <dbReference type="PROSITE" id="PS51837"/>
    </source>
</evidence>